<dbReference type="PANTHER" id="PTHR46797">
    <property type="entry name" value="HTH-TYPE TRANSCRIPTIONAL REGULATOR"/>
    <property type="match status" value="1"/>
</dbReference>
<dbReference type="GO" id="GO:0005829">
    <property type="term" value="C:cytosol"/>
    <property type="evidence" value="ECO:0007669"/>
    <property type="project" value="TreeGrafter"/>
</dbReference>
<evidence type="ECO:0000256" key="1">
    <source>
        <dbReference type="ARBA" id="ARBA00023015"/>
    </source>
</evidence>
<evidence type="ECO:0000313" key="5">
    <source>
        <dbReference type="EMBL" id="HBU49856.1"/>
    </source>
</evidence>
<dbReference type="RefSeq" id="WP_044447531.1">
    <property type="nucleotide sequence ID" value="NZ_CALBIY010000056.1"/>
</dbReference>
<dbReference type="InterPro" id="IPR050807">
    <property type="entry name" value="TransReg_Diox_bact_type"/>
</dbReference>
<sequence>MSQLSVALGRVIRTSRKSAGLSQEALALQAKVDRSYVGRIERGEANITIELLYQLADVIGVTPDSLLPSQDSIDE</sequence>
<dbReference type="CDD" id="cd00093">
    <property type="entry name" value="HTH_XRE"/>
    <property type="match status" value="1"/>
</dbReference>
<keyword evidence="3" id="KW-0804">Transcription</keyword>
<dbReference type="GO" id="GO:0003700">
    <property type="term" value="F:DNA-binding transcription factor activity"/>
    <property type="evidence" value="ECO:0007669"/>
    <property type="project" value="TreeGrafter"/>
</dbReference>
<feature type="domain" description="HTH cro/C1-type" evidence="4">
    <location>
        <begin position="12"/>
        <end position="66"/>
    </location>
</feature>
<evidence type="ECO:0000259" key="4">
    <source>
        <dbReference type="PROSITE" id="PS50943"/>
    </source>
</evidence>
<proteinExistence type="predicted"/>
<dbReference type="AlphaFoldDB" id="A0A353JKT0"/>
<dbReference type="InterPro" id="IPR010982">
    <property type="entry name" value="Lambda_DNA-bd_dom_sf"/>
</dbReference>
<dbReference type="EMBL" id="DONK01000018">
    <property type="protein sequence ID" value="HBU49856.1"/>
    <property type="molecule type" value="Genomic_DNA"/>
</dbReference>
<keyword evidence="1" id="KW-0805">Transcription regulation</keyword>
<dbReference type="Proteomes" id="UP000264779">
    <property type="component" value="Unassembled WGS sequence"/>
</dbReference>
<reference evidence="5 6" key="1">
    <citation type="journal article" date="2018" name="Nat. Biotechnol.">
        <title>A standardized bacterial taxonomy based on genome phylogeny substantially revises the tree of life.</title>
        <authorList>
            <person name="Parks D.H."/>
            <person name="Chuvochina M."/>
            <person name="Waite D.W."/>
            <person name="Rinke C."/>
            <person name="Skarshewski A."/>
            <person name="Chaumeil P.A."/>
            <person name="Hugenholtz P."/>
        </authorList>
    </citation>
    <scope>NUCLEOTIDE SEQUENCE [LARGE SCALE GENOMIC DNA]</scope>
    <source>
        <strain evidence="5">UBA11621</strain>
    </source>
</reference>
<evidence type="ECO:0000256" key="2">
    <source>
        <dbReference type="ARBA" id="ARBA00023125"/>
    </source>
</evidence>
<keyword evidence="2" id="KW-0238">DNA-binding</keyword>
<gene>
    <name evidence="5" type="ORF">DEB45_01245</name>
</gene>
<evidence type="ECO:0000256" key="3">
    <source>
        <dbReference type="ARBA" id="ARBA00023163"/>
    </source>
</evidence>
<protein>
    <submittedName>
        <fullName evidence="5">XRE family transcriptional regulator</fullName>
    </submittedName>
</protein>
<evidence type="ECO:0000313" key="6">
    <source>
        <dbReference type="Proteomes" id="UP000264779"/>
    </source>
</evidence>
<dbReference type="SMART" id="SM00530">
    <property type="entry name" value="HTH_XRE"/>
    <property type="match status" value="1"/>
</dbReference>
<dbReference type="Gene3D" id="1.10.260.40">
    <property type="entry name" value="lambda repressor-like DNA-binding domains"/>
    <property type="match status" value="1"/>
</dbReference>
<dbReference type="InterPro" id="IPR001387">
    <property type="entry name" value="Cro/C1-type_HTH"/>
</dbReference>
<dbReference type="SUPFAM" id="SSF47413">
    <property type="entry name" value="lambda repressor-like DNA-binding domains"/>
    <property type="match status" value="1"/>
</dbReference>
<dbReference type="GO" id="GO:0003677">
    <property type="term" value="F:DNA binding"/>
    <property type="evidence" value="ECO:0007669"/>
    <property type="project" value="UniProtKB-KW"/>
</dbReference>
<accession>A0A353JKT0</accession>
<dbReference type="PROSITE" id="PS50943">
    <property type="entry name" value="HTH_CROC1"/>
    <property type="match status" value="1"/>
</dbReference>
<dbReference type="PANTHER" id="PTHR46797:SF23">
    <property type="entry name" value="HTH-TYPE TRANSCRIPTIONAL REGULATOR SUTR"/>
    <property type="match status" value="1"/>
</dbReference>
<dbReference type="KEGG" id="aaus:EP12_10655"/>
<organism evidence="5 6">
    <name type="scientific">Alteromonas australica</name>
    <dbReference type="NCBI Taxonomy" id="589873"/>
    <lineage>
        <taxon>Bacteria</taxon>
        <taxon>Pseudomonadati</taxon>
        <taxon>Pseudomonadota</taxon>
        <taxon>Gammaproteobacteria</taxon>
        <taxon>Alteromonadales</taxon>
        <taxon>Alteromonadaceae</taxon>
        <taxon>Alteromonas/Salinimonas group</taxon>
        <taxon>Alteromonas</taxon>
    </lineage>
</organism>
<dbReference type="OrthoDB" id="9800901at2"/>
<name>A0A353JKT0_9ALTE</name>
<comment type="caution">
    <text evidence="5">The sequence shown here is derived from an EMBL/GenBank/DDBJ whole genome shotgun (WGS) entry which is preliminary data.</text>
</comment>
<dbReference type="Pfam" id="PF01381">
    <property type="entry name" value="HTH_3"/>
    <property type="match status" value="1"/>
</dbReference>